<feature type="non-terminal residue" evidence="1">
    <location>
        <position position="142"/>
    </location>
</feature>
<evidence type="ECO:0000313" key="1">
    <source>
        <dbReference type="EMBL" id="MCH98411.1"/>
    </source>
</evidence>
<reference evidence="1 2" key="1">
    <citation type="journal article" date="2018" name="Front. Plant Sci.">
        <title>Red Clover (Trifolium pratense) and Zigzag Clover (T. medium) - A Picture of Genomic Similarities and Differences.</title>
        <authorList>
            <person name="Dluhosova J."/>
            <person name="Istvanek J."/>
            <person name="Nedelnik J."/>
            <person name="Repkova J."/>
        </authorList>
    </citation>
    <scope>NUCLEOTIDE SEQUENCE [LARGE SCALE GENOMIC DNA]</scope>
    <source>
        <strain evidence="2">cv. 10/8</strain>
        <tissue evidence="1">Leaf</tissue>
    </source>
</reference>
<accession>A0A392NFS4</accession>
<dbReference type="AlphaFoldDB" id="A0A392NFS4"/>
<dbReference type="EMBL" id="LXQA010037518">
    <property type="protein sequence ID" value="MCH98411.1"/>
    <property type="molecule type" value="Genomic_DNA"/>
</dbReference>
<proteinExistence type="predicted"/>
<comment type="caution">
    <text evidence="1">The sequence shown here is derived from an EMBL/GenBank/DDBJ whole genome shotgun (WGS) entry which is preliminary data.</text>
</comment>
<keyword evidence="2" id="KW-1185">Reference proteome</keyword>
<protein>
    <submittedName>
        <fullName evidence="1">Uncharacterized protein</fullName>
    </submittedName>
</protein>
<evidence type="ECO:0000313" key="2">
    <source>
        <dbReference type="Proteomes" id="UP000265520"/>
    </source>
</evidence>
<dbReference type="Proteomes" id="UP000265520">
    <property type="component" value="Unassembled WGS sequence"/>
</dbReference>
<sequence>MNLKANSSEMDGSRVLQEDLMNLKANSNSSEMDDSKVLQGDLMNLKANSSEMDGSRVLQGDSMRVFTEGVSLLMDNLWLRHVFVEENCGSNPSLVLRYLADVILFWFTQTIKPVSLVYIEWILKYEMFFLPVTNYDDGITEE</sequence>
<name>A0A392NFS4_9FABA</name>
<gene>
    <name evidence="1" type="ORF">A2U01_0019413</name>
</gene>
<organism evidence="1 2">
    <name type="scientific">Trifolium medium</name>
    <dbReference type="NCBI Taxonomy" id="97028"/>
    <lineage>
        <taxon>Eukaryota</taxon>
        <taxon>Viridiplantae</taxon>
        <taxon>Streptophyta</taxon>
        <taxon>Embryophyta</taxon>
        <taxon>Tracheophyta</taxon>
        <taxon>Spermatophyta</taxon>
        <taxon>Magnoliopsida</taxon>
        <taxon>eudicotyledons</taxon>
        <taxon>Gunneridae</taxon>
        <taxon>Pentapetalae</taxon>
        <taxon>rosids</taxon>
        <taxon>fabids</taxon>
        <taxon>Fabales</taxon>
        <taxon>Fabaceae</taxon>
        <taxon>Papilionoideae</taxon>
        <taxon>50 kb inversion clade</taxon>
        <taxon>NPAAA clade</taxon>
        <taxon>Hologalegina</taxon>
        <taxon>IRL clade</taxon>
        <taxon>Trifolieae</taxon>
        <taxon>Trifolium</taxon>
    </lineage>
</organism>